<reference evidence="2" key="2">
    <citation type="journal article" date="2023" name="IMA Fungus">
        <title>Comparative genomic study of the Penicillium genus elucidates a diverse pangenome and 15 lateral gene transfer events.</title>
        <authorList>
            <person name="Petersen C."/>
            <person name="Sorensen T."/>
            <person name="Nielsen M.R."/>
            <person name="Sondergaard T.E."/>
            <person name="Sorensen J.L."/>
            <person name="Fitzpatrick D.A."/>
            <person name="Frisvad J.C."/>
            <person name="Nielsen K.L."/>
        </authorList>
    </citation>
    <scope>NUCLEOTIDE SEQUENCE</scope>
    <source>
        <strain evidence="2">IBT 29677</strain>
    </source>
</reference>
<evidence type="ECO:0000256" key="1">
    <source>
        <dbReference type="SAM" id="MobiDB-lite"/>
    </source>
</evidence>
<dbReference type="GeneID" id="81377599"/>
<name>A0A9W9VF46_9EURO</name>
<comment type="caution">
    <text evidence="2">The sequence shown here is derived from an EMBL/GenBank/DDBJ whole genome shotgun (WGS) entry which is preliminary data.</text>
</comment>
<dbReference type="OrthoDB" id="284184at2759"/>
<reference evidence="2" key="1">
    <citation type="submission" date="2022-12" db="EMBL/GenBank/DDBJ databases">
        <authorList>
            <person name="Petersen C."/>
        </authorList>
    </citation>
    <scope>NUCLEOTIDE SEQUENCE</scope>
    <source>
        <strain evidence="2">IBT 29677</strain>
    </source>
</reference>
<dbReference type="AlphaFoldDB" id="A0A9W9VF46"/>
<evidence type="ECO:0000313" key="2">
    <source>
        <dbReference type="EMBL" id="KAJ5377096.1"/>
    </source>
</evidence>
<proteinExistence type="predicted"/>
<feature type="region of interest" description="Disordered" evidence="1">
    <location>
        <begin position="1"/>
        <end position="34"/>
    </location>
</feature>
<gene>
    <name evidence="2" type="ORF">N7509_013982</name>
</gene>
<dbReference type="Proteomes" id="UP001147747">
    <property type="component" value="Unassembled WGS sequence"/>
</dbReference>
<dbReference type="RefSeq" id="XP_056482126.1">
    <property type="nucleotide sequence ID" value="XM_056638619.1"/>
</dbReference>
<protein>
    <submittedName>
        <fullName evidence="2">Uncharacterized protein</fullName>
    </submittedName>
</protein>
<dbReference type="EMBL" id="JAPZBU010000012">
    <property type="protein sequence ID" value="KAJ5377096.1"/>
    <property type="molecule type" value="Genomic_DNA"/>
</dbReference>
<evidence type="ECO:0000313" key="3">
    <source>
        <dbReference type="Proteomes" id="UP001147747"/>
    </source>
</evidence>
<sequence>MIDVVSFDSYPSRRTEEQMKNEVDPLTKTSDKGHRSHFKSWLLSAVQNKDKFEESSLDTFLDYISGPAGQGSLFQHQVRHYDPKHTMDIADRYYDLAKIPVKLV</sequence>
<organism evidence="2 3">
    <name type="scientific">Penicillium cosmopolitanum</name>
    <dbReference type="NCBI Taxonomy" id="1131564"/>
    <lineage>
        <taxon>Eukaryota</taxon>
        <taxon>Fungi</taxon>
        <taxon>Dikarya</taxon>
        <taxon>Ascomycota</taxon>
        <taxon>Pezizomycotina</taxon>
        <taxon>Eurotiomycetes</taxon>
        <taxon>Eurotiomycetidae</taxon>
        <taxon>Eurotiales</taxon>
        <taxon>Aspergillaceae</taxon>
        <taxon>Penicillium</taxon>
    </lineage>
</organism>
<keyword evidence="3" id="KW-1185">Reference proteome</keyword>
<feature type="compositionally biased region" description="Basic and acidic residues" evidence="1">
    <location>
        <begin position="11"/>
        <end position="33"/>
    </location>
</feature>
<accession>A0A9W9VF46</accession>